<dbReference type="SUPFAM" id="SSF56925">
    <property type="entry name" value="OMPA-like"/>
    <property type="match status" value="1"/>
</dbReference>
<keyword evidence="3" id="KW-1185">Reference proteome</keyword>
<dbReference type="RefSeq" id="WP_291672560.1">
    <property type="nucleotide sequence ID" value="NZ_JBHSLV010000008.1"/>
</dbReference>
<dbReference type="InterPro" id="IPR036709">
    <property type="entry name" value="Autotransporte_beta_dom_sf"/>
</dbReference>
<protein>
    <submittedName>
        <fullName evidence="2">Outer membrane beta-barrel protein</fullName>
    </submittedName>
</protein>
<feature type="compositionally biased region" description="Pro residues" evidence="1">
    <location>
        <begin position="114"/>
        <end position="130"/>
    </location>
</feature>
<feature type="compositionally biased region" description="Polar residues" evidence="1">
    <location>
        <begin position="33"/>
        <end position="43"/>
    </location>
</feature>
<organism evidence="2 3">
    <name type="scientific">Bosea vestrisii</name>
    <dbReference type="NCBI Taxonomy" id="151416"/>
    <lineage>
        <taxon>Bacteria</taxon>
        <taxon>Pseudomonadati</taxon>
        <taxon>Pseudomonadota</taxon>
        <taxon>Alphaproteobacteria</taxon>
        <taxon>Hyphomicrobiales</taxon>
        <taxon>Boseaceae</taxon>
        <taxon>Bosea</taxon>
    </lineage>
</organism>
<proteinExistence type="predicted"/>
<dbReference type="Proteomes" id="UP001596104">
    <property type="component" value="Unassembled WGS sequence"/>
</dbReference>
<comment type="caution">
    <text evidence="2">The sequence shown here is derived from an EMBL/GenBank/DDBJ whole genome shotgun (WGS) entry which is preliminary data.</text>
</comment>
<feature type="region of interest" description="Disordered" evidence="1">
    <location>
        <begin position="33"/>
        <end position="145"/>
    </location>
</feature>
<evidence type="ECO:0000256" key="1">
    <source>
        <dbReference type="SAM" id="MobiDB-lite"/>
    </source>
</evidence>
<reference evidence="3" key="1">
    <citation type="journal article" date="2019" name="Int. J. Syst. Evol. Microbiol.">
        <title>The Global Catalogue of Microorganisms (GCM) 10K type strain sequencing project: providing services to taxonomists for standard genome sequencing and annotation.</title>
        <authorList>
            <consortium name="The Broad Institute Genomics Platform"/>
            <consortium name="The Broad Institute Genome Sequencing Center for Infectious Disease"/>
            <person name="Wu L."/>
            <person name="Ma J."/>
        </authorList>
    </citation>
    <scope>NUCLEOTIDE SEQUENCE [LARGE SCALE GENOMIC DNA]</scope>
    <source>
        <strain evidence="3">CGMCC 1.16326</strain>
    </source>
</reference>
<dbReference type="InterPro" id="IPR018759">
    <property type="entry name" value="BBP2_2"/>
</dbReference>
<dbReference type="Pfam" id="PF10082">
    <property type="entry name" value="BBP2_2"/>
    <property type="match status" value="1"/>
</dbReference>
<sequence length="518" mass="56540">MSRFAQICWLAGVAGCCGIVGLTSWPELALAQTQSAEMPTRSRTPALRTGTPDYVAQRPGPVPGTASALPDGVDDAAPAPRGRSSAISSGQPARASQPIRASRLRGVTQREFRAPPPMVSNLPPALPPAPEPRKRKRPEEDPYAPLGLRLGNLILRPAITGSVGYDSNPERISGPSKGSLFTRTEGELGIQSDWNVHELTGMLRGGYSRYYRNDNASRPDAEGNMSLRLDATRDTRILLESRLRLDTQRPGSPDLTSAVQGRPITWNYGGAAGVTHDFNRLQLTLRGSVDRQDYEDASLGNGRTLSQADRNQTQYGLRLRAAYEVTPGFKPFVQAEIDTRQFDQKVDSSGYMRSSDGYTVRLGSTFEISRMLTGEVSGGYQDRKYEDGRLRNLRGFVGDAAILWTPTPLTTVTLRGSAELGDTTIPGSSGTTARRVGLEVAHALRRNLTVTGFTTFARTEYDGQDLRENLSTIGARIEYKLTRTFAIRASFTHERLNSTNQGSDYTANVALVGLRVQF</sequence>
<dbReference type="EMBL" id="JBHSLV010000008">
    <property type="protein sequence ID" value="MFC5391938.1"/>
    <property type="molecule type" value="Genomic_DNA"/>
</dbReference>
<dbReference type="InterPro" id="IPR011250">
    <property type="entry name" value="OMP/PagP_B-barrel"/>
</dbReference>
<accession>A0ABW0H4A9</accession>
<name>A0ABW0H4A9_9HYPH</name>
<evidence type="ECO:0000313" key="2">
    <source>
        <dbReference type="EMBL" id="MFC5391938.1"/>
    </source>
</evidence>
<evidence type="ECO:0000313" key="3">
    <source>
        <dbReference type="Proteomes" id="UP001596104"/>
    </source>
</evidence>
<dbReference type="PROSITE" id="PS51257">
    <property type="entry name" value="PROKAR_LIPOPROTEIN"/>
    <property type="match status" value="1"/>
</dbReference>
<gene>
    <name evidence="2" type="ORF">ACFPPC_04700</name>
</gene>
<dbReference type="SUPFAM" id="SSF103515">
    <property type="entry name" value="Autotransporter"/>
    <property type="match status" value="1"/>
</dbReference>